<evidence type="ECO:0000313" key="4">
    <source>
        <dbReference type="Proteomes" id="UP001066276"/>
    </source>
</evidence>
<dbReference type="Proteomes" id="UP001066276">
    <property type="component" value="Chromosome 7"/>
</dbReference>
<reference evidence="3" key="1">
    <citation type="journal article" date="2022" name="bioRxiv">
        <title>Sequencing and chromosome-scale assembly of the giantPleurodeles waltlgenome.</title>
        <authorList>
            <person name="Brown T."/>
            <person name="Elewa A."/>
            <person name="Iarovenko S."/>
            <person name="Subramanian E."/>
            <person name="Araus A.J."/>
            <person name="Petzold A."/>
            <person name="Susuki M."/>
            <person name="Suzuki K.-i.T."/>
            <person name="Hayashi T."/>
            <person name="Toyoda A."/>
            <person name="Oliveira C."/>
            <person name="Osipova E."/>
            <person name="Leigh N.D."/>
            <person name="Simon A."/>
            <person name="Yun M.H."/>
        </authorList>
    </citation>
    <scope>NUCLEOTIDE SEQUENCE</scope>
    <source>
        <strain evidence="3">20211129_DDA</strain>
        <tissue evidence="3">Liver</tissue>
    </source>
</reference>
<keyword evidence="4" id="KW-1185">Reference proteome</keyword>
<evidence type="ECO:0000313" key="3">
    <source>
        <dbReference type="EMBL" id="KAJ1122153.1"/>
    </source>
</evidence>
<comment type="caution">
    <text evidence="3">The sequence shown here is derived from an EMBL/GenBank/DDBJ whole genome shotgun (WGS) entry which is preliminary data.</text>
</comment>
<keyword evidence="2" id="KW-1133">Transmembrane helix</keyword>
<keyword evidence="2" id="KW-0812">Transmembrane</keyword>
<gene>
    <name evidence="3" type="ORF">NDU88_000657</name>
</gene>
<sequence>MYLRASERSLSEVLEQPSEVTPCMSAAAGPGAVLEAVASVPWEETRPLAGAVLGPGAVPRTVAVPSKETQPLAGAVLGSRGVPRMVAVPSEESRPLAGAVQGPRAVPRSASVPSEETRRLFAAIEEHQTPTDEPGAAPDTAARGWRTVVRFLLQLLKSFKDRWWLFTTALVIFVILVITVVVPLKIQHHRNAGTLLNTPKPSPSAIYKVLKMVKIVESVVSAPGV</sequence>
<feature type="transmembrane region" description="Helical" evidence="2">
    <location>
        <begin position="163"/>
        <end position="184"/>
    </location>
</feature>
<keyword evidence="2" id="KW-0472">Membrane</keyword>
<organism evidence="3 4">
    <name type="scientific">Pleurodeles waltl</name>
    <name type="common">Iberian ribbed newt</name>
    <dbReference type="NCBI Taxonomy" id="8319"/>
    <lineage>
        <taxon>Eukaryota</taxon>
        <taxon>Metazoa</taxon>
        <taxon>Chordata</taxon>
        <taxon>Craniata</taxon>
        <taxon>Vertebrata</taxon>
        <taxon>Euteleostomi</taxon>
        <taxon>Amphibia</taxon>
        <taxon>Batrachia</taxon>
        <taxon>Caudata</taxon>
        <taxon>Salamandroidea</taxon>
        <taxon>Salamandridae</taxon>
        <taxon>Pleurodelinae</taxon>
        <taxon>Pleurodeles</taxon>
    </lineage>
</organism>
<evidence type="ECO:0000256" key="2">
    <source>
        <dbReference type="SAM" id="Phobius"/>
    </source>
</evidence>
<name>A0AAV7P1G8_PLEWA</name>
<evidence type="ECO:0000256" key="1">
    <source>
        <dbReference type="SAM" id="MobiDB-lite"/>
    </source>
</evidence>
<protein>
    <submittedName>
        <fullName evidence="3">Uncharacterized protein</fullName>
    </submittedName>
</protein>
<dbReference type="EMBL" id="JANPWB010000011">
    <property type="protein sequence ID" value="KAJ1122153.1"/>
    <property type="molecule type" value="Genomic_DNA"/>
</dbReference>
<proteinExistence type="predicted"/>
<feature type="region of interest" description="Disordered" evidence="1">
    <location>
        <begin position="93"/>
        <end position="113"/>
    </location>
</feature>
<dbReference type="AlphaFoldDB" id="A0AAV7P1G8"/>
<accession>A0AAV7P1G8</accession>